<accession>A0A846U1D3</accession>
<name>A0A846U1D3_9MOLU</name>
<evidence type="ECO:0000313" key="3">
    <source>
        <dbReference type="Proteomes" id="UP000584587"/>
    </source>
</evidence>
<proteinExistence type="predicted"/>
<evidence type="ECO:0008006" key="4">
    <source>
        <dbReference type="Google" id="ProtNLM"/>
    </source>
</evidence>
<dbReference type="PROSITE" id="PS51257">
    <property type="entry name" value="PROKAR_LIPOPROTEIN"/>
    <property type="match status" value="1"/>
</dbReference>
<feature type="chain" id="PRO_5032395823" description="Lipoprotein" evidence="1">
    <location>
        <begin position="26"/>
        <end position="406"/>
    </location>
</feature>
<evidence type="ECO:0000256" key="1">
    <source>
        <dbReference type="SAM" id="SignalP"/>
    </source>
</evidence>
<dbReference type="EMBL" id="JAAVVK010000001">
    <property type="protein sequence ID" value="NKE38319.1"/>
    <property type="molecule type" value="Genomic_DNA"/>
</dbReference>
<comment type="caution">
    <text evidence="2">The sequence shown here is derived from an EMBL/GenBank/DDBJ whole genome shotgun (WGS) entry which is preliminary data.</text>
</comment>
<keyword evidence="3" id="KW-1185">Reference proteome</keyword>
<dbReference type="Proteomes" id="UP000584587">
    <property type="component" value="Unassembled WGS sequence"/>
</dbReference>
<keyword evidence="1" id="KW-0732">Signal</keyword>
<feature type="signal peptide" evidence="1">
    <location>
        <begin position="1"/>
        <end position="25"/>
    </location>
</feature>
<dbReference type="AlphaFoldDB" id="A0A846U1D3"/>
<sequence length="406" mass="45302">MNFKKILSSISLLAVAVPSALSVVACGAKEDKAIPKIELDTVIKDKEVDGNIVNDADKVLQEIEAKNAEVKGAVTIKDFKAATQLQVGSAVIVAKPDTKFTGEVSITIKTLAKTQLSDVLKNKEVDGDTTEATVVDQVLKNNSDSNVQKTDLQVVEFKPAGLGVQGSAVLGATKNSKFTGQVVIEITAQEKISLESVLTNRKVTIEITNPDDLLVEVAKLNNRFDLTKDVVDVKNFVVSSEQEEGSAVIVAKPENKFVGQVEITIEKKDQYGIGITVKRIKESPTMPSGWMNFFKYYQDQFIESKTVILSKEQENNIDKYAEEITNQVLGQAMKFVQEKEKYWGLEEFRDQYVDRIELEFNKEDPILLKKEEYKISFQSKIVIYSKVPTGTIWLHNFYNLSYIVQN</sequence>
<organism evidence="2 3">
    <name type="scientific">Spiroplasma platyhelix PALS-1</name>
    <dbReference type="NCBI Taxonomy" id="1276218"/>
    <lineage>
        <taxon>Bacteria</taxon>
        <taxon>Bacillati</taxon>
        <taxon>Mycoplasmatota</taxon>
        <taxon>Mollicutes</taxon>
        <taxon>Entomoplasmatales</taxon>
        <taxon>Spiroplasmataceae</taxon>
        <taxon>Spiroplasma</taxon>
    </lineage>
</organism>
<evidence type="ECO:0000313" key="2">
    <source>
        <dbReference type="EMBL" id="NKE38319.1"/>
    </source>
</evidence>
<protein>
    <recommendedName>
        <fullName evidence="4">Lipoprotein</fullName>
    </recommendedName>
</protein>
<reference evidence="2 3" key="1">
    <citation type="submission" date="2020-04" db="EMBL/GenBank/DDBJ databases">
        <title>Complete genome sequence of Spiroplasma platyhelix ATCC 51748, an insect isolate.</title>
        <authorList>
            <person name="Green E.A."/>
            <person name="Klassen J.L."/>
        </authorList>
    </citation>
    <scope>NUCLEOTIDE SEQUENCE [LARGE SCALE GENOMIC DNA]</scope>
    <source>
        <strain evidence="2 3">PALS-1</strain>
    </source>
</reference>
<gene>
    <name evidence="2" type="ORF">HER12_00925</name>
</gene>
<dbReference type="RefSeq" id="WP_168104791.1">
    <property type="nucleotide sequence ID" value="NZ_CP051215.1"/>
</dbReference>